<protein>
    <submittedName>
        <fullName evidence="1">Uncharacterized protein</fullName>
    </submittedName>
</protein>
<reference evidence="1 2" key="1">
    <citation type="submission" date="2019-12" db="EMBL/GenBank/DDBJ databases">
        <authorList>
            <person name="Wolfe R."/>
            <person name="Danczak R."/>
            <person name="Wilkins M."/>
        </authorList>
    </citation>
    <scope>NUCLEOTIDE SEQUENCE [LARGE SCALE GENOMIC DNA]</scope>
    <source>
        <strain evidence="1">X2_MaxBin.013</strain>
    </source>
</reference>
<comment type="caution">
    <text evidence="1">The sequence shown here is derived from an EMBL/GenBank/DDBJ whole genome shotgun (WGS) entry which is preliminary data.</text>
</comment>
<sequence>MGNYYSVAYRVLWGLEKWGMIEPVALFGWRIINSSETDFVAPLDFGIIAEINLTKNFSVQIPAMISLFSKSNMFDFSINLENKGYTIYNWVFGMRKLAPLNNSSFLERTLFLLGLKSQL</sequence>
<dbReference type="AlphaFoldDB" id="A0A833NXW2"/>
<proteinExistence type="predicted"/>
<name>A0A833NXW2_UNCSA</name>
<dbReference type="Proteomes" id="UP000488506">
    <property type="component" value="Unassembled WGS sequence"/>
</dbReference>
<accession>A0A833NXW2</accession>
<dbReference type="EMBL" id="WPAF01000045">
    <property type="protein sequence ID" value="KAF0132728.1"/>
    <property type="molecule type" value="Genomic_DNA"/>
</dbReference>
<evidence type="ECO:0000313" key="1">
    <source>
        <dbReference type="EMBL" id="KAF0132728.1"/>
    </source>
</evidence>
<gene>
    <name evidence="1" type="ORF">FD145_1583</name>
</gene>
<evidence type="ECO:0000313" key="2">
    <source>
        <dbReference type="Proteomes" id="UP000488506"/>
    </source>
</evidence>
<organism evidence="1 2">
    <name type="scientific">Candidatus Saganbacteria bacterium</name>
    <dbReference type="NCBI Taxonomy" id="2575572"/>
    <lineage>
        <taxon>Bacteria</taxon>
        <taxon>Bacillati</taxon>
        <taxon>Saganbacteria</taxon>
    </lineage>
</organism>